<evidence type="ECO:0000256" key="4">
    <source>
        <dbReference type="ARBA" id="ARBA00022777"/>
    </source>
</evidence>
<organism evidence="8 9">
    <name type="scientific">Microbacterium wangchenii</name>
    <dbReference type="NCBI Taxonomy" id="2541726"/>
    <lineage>
        <taxon>Bacteria</taxon>
        <taxon>Bacillati</taxon>
        <taxon>Actinomycetota</taxon>
        <taxon>Actinomycetes</taxon>
        <taxon>Micrococcales</taxon>
        <taxon>Microbacteriaceae</taxon>
        <taxon>Microbacterium</taxon>
    </lineage>
</organism>
<evidence type="ECO:0000256" key="3">
    <source>
        <dbReference type="ARBA" id="ARBA00022741"/>
    </source>
</evidence>
<protein>
    <submittedName>
        <fullName evidence="8">1-phosphofructokinase family hexose kinase</fullName>
    </submittedName>
</protein>
<evidence type="ECO:0000256" key="2">
    <source>
        <dbReference type="ARBA" id="ARBA00022679"/>
    </source>
</evidence>
<evidence type="ECO:0000259" key="7">
    <source>
        <dbReference type="Pfam" id="PF00294"/>
    </source>
</evidence>
<dbReference type="EMBL" id="CP038266">
    <property type="protein sequence ID" value="QBR90142.1"/>
    <property type="molecule type" value="Genomic_DNA"/>
</dbReference>
<feature type="domain" description="Carbohydrate kinase PfkB" evidence="7">
    <location>
        <begin position="19"/>
        <end position="303"/>
    </location>
</feature>
<proteinExistence type="inferred from homology"/>
<evidence type="ECO:0000256" key="5">
    <source>
        <dbReference type="ARBA" id="ARBA00022840"/>
    </source>
</evidence>
<evidence type="ECO:0000313" key="9">
    <source>
        <dbReference type="Proteomes" id="UP000295748"/>
    </source>
</evidence>
<evidence type="ECO:0000256" key="6">
    <source>
        <dbReference type="PIRNR" id="PIRNR000535"/>
    </source>
</evidence>
<dbReference type="InterPro" id="IPR002173">
    <property type="entry name" value="Carboh/pur_kinase_PfkB_CS"/>
</dbReference>
<keyword evidence="2 6" id="KW-0808">Transferase</keyword>
<dbReference type="Gene3D" id="3.40.1190.20">
    <property type="match status" value="1"/>
</dbReference>
<keyword evidence="4" id="KW-0418">Kinase</keyword>
<dbReference type="PANTHER" id="PTHR46566:SF5">
    <property type="entry name" value="1-PHOSPHOFRUCTOKINASE"/>
    <property type="match status" value="1"/>
</dbReference>
<name>A0ABX5SYF1_9MICO</name>
<comment type="similarity">
    <text evidence="1">Belongs to the carbohydrate kinase PfkB family.</text>
</comment>
<dbReference type="PIRSF" id="PIRSF000535">
    <property type="entry name" value="1PFK/6PFK/LacC"/>
    <property type="match status" value="1"/>
</dbReference>
<dbReference type="InterPro" id="IPR029056">
    <property type="entry name" value="Ribokinase-like"/>
</dbReference>
<dbReference type="PROSITE" id="PS00584">
    <property type="entry name" value="PFKB_KINASES_2"/>
    <property type="match status" value="1"/>
</dbReference>
<dbReference type="NCBIfam" id="TIGR03168">
    <property type="entry name" value="1-PFK"/>
    <property type="match status" value="1"/>
</dbReference>
<accession>A0ABX5SYF1</accession>
<dbReference type="InterPro" id="IPR017583">
    <property type="entry name" value="Tagatose/fructose_Pkinase"/>
</dbReference>
<keyword evidence="5" id="KW-0067">ATP-binding</keyword>
<dbReference type="InterPro" id="IPR011611">
    <property type="entry name" value="PfkB_dom"/>
</dbReference>
<keyword evidence="3" id="KW-0547">Nucleotide-binding</keyword>
<dbReference type="PANTHER" id="PTHR46566">
    <property type="entry name" value="1-PHOSPHOFRUCTOKINASE-RELATED"/>
    <property type="match status" value="1"/>
</dbReference>
<dbReference type="Pfam" id="PF00294">
    <property type="entry name" value="PfkB"/>
    <property type="match status" value="1"/>
</dbReference>
<gene>
    <name evidence="8" type="ORF">E4K62_16530</name>
</gene>
<dbReference type="RefSeq" id="WP_135069521.1">
    <property type="nucleotide sequence ID" value="NZ_CP038266.1"/>
</dbReference>
<sequence length="333" mass="32803">MTARARGGGVVTLTPAGAIDATYLVDGFARGDLIRASEYAREVSGKGVNLSAALDLAGVPTAAVVVLGHDDLAFAGHSPHAGMLRIVPVPGATRVNTAIVDAAGATTKVNAPTPPLTADAWAQATDTALTQATASGAEWLVLCGSLPVLAGTGRPVDATELFTRARERGIRVAVDTSGTGLARALGATPDLDLIKPNTAELAELTGRALVTVGDVVAAARTLIDRGLGLAYVSMGADGALAVSADEVVHAHARPRRLGNTAGAGDASLAGFLVGLADGGSAPLESAVAHAAAWGAHAVAQTTTVLPGLGGLPEAVVTVAPDPATALSEPAGGA</sequence>
<dbReference type="SUPFAM" id="SSF53613">
    <property type="entry name" value="Ribokinase-like"/>
    <property type="match status" value="1"/>
</dbReference>
<reference evidence="8 9" key="1">
    <citation type="submission" date="2019-03" db="EMBL/GenBank/DDBJ databases">
        <authorList>
            <person name="Dong K."/>
        </authorList>
    </citation>
    <scope>NUCLEOTIDE SEQUENCE [LARGE SCALE GENOMIC DNA]</scope>
    <source>
        <strain evidence="9">dk512</strain>
    </source>
</reference>
<dbReference type="Proteomes" id="UP000295748">
    <property type="component" value="Chromosome"/>
</dbReference>
<keyword evidence="9" id="KW-1185">Reference proteome</keyword>
<evidence type="ECO:0000256" key="1">
    <source>
        <dbReference type="ARBA" id="ARBA00010688"/>
    </source>
</evidence>
<evidence type="ECO:0000313" key="8">
    <source>
        <dbReference type="EMBL" id="QBR90142.1"/>
    </source>
</evidence>